<evidence type="ECO:0000256" key="8">
    <source>
        <dbReference type="ARBA" id="ARBA00023235"/>
    </source>
</evidence>
<evidence type="ECO:0000256" key="6">
    <source>
        <dbReference type="ARBA" id="ARBA00018569"/>
    </source>
</evidence>
<feature type="domain" description="NAD(P)-binding" evidence="10">
    <location>
        <begin position="4"/>
        <end position="327"/>
    </location>
</feature>
<keyword evidence="7 9" id="KW-0520">NAD</keyword>
<evidence type="ECO:0000256" key="1">
    <source>
        <dbReference type="ARBA" id="ARBA00000083"/>
    </source>
</evidence>
<dbReference type="Gene3D" id="3.90.25.10">
    <property type="entry name" value="UDP-galactose 4-epimerase, domain 1"/>
    <property type="match status" value="1"/>
</dbReference>
<sequence>MTILVTGGAGYIGSHCSLTFLEAGHDIVVLDNLENSSTESLARVGALAGRSVTFEKADVRDTDRVERILRTYNCTAVIHFAGLKVMGDSLNHPLAYYDTNVAGSLSLLSAMSRSGIREIIFSSTAAVYGEPRQLPVPEAHPRQPENPYGRSKLIVEEIIRDLCQSDSSWRAGILRYFNPVGAHASGLIGENPLTPTNNLMPLLSAVAGGRAEKLKVFGNDYDTPDGTGVRDYIHVVDLVEGHLRAYEALFGLEHSDNCFAVNLGTGTGYSVLQMVKAFERASNKQIPYEIVGRRLGDVAACYADTVAAEQTLGWKARFGLEDMCADTWNWVCKNPRGYGGHKNAS</sequence>
<dbReference type="EMBL" id="FXTT01000012">
    <property type="protein sequence ID" value="SMP37352.1"/>
    <property type="molecule type" value="Genomic_DNA"/>
</dbReference>
<evidence type="ECO:0000256" key="9">
    <source>
        <dbReference type="RuleBase" id="RU366046"/>
    </source>
</evidence>
<accession>A0ABY1PNG4</accession>
<dbReference type="EC" id="5.1.3.2" evidence="5 9"/>
<evidence type="ECO:0000256" key="7">
    <source>
        <dbReference type="ARBA" id="ARBA00023027"/>
    </source>
</evidence>
<keyword evidence="9" id="KW-0119">Carbohydrate metabolism</keyword>
<dbReference type="PANTHER" id="PTHR43725">
    <property type="entry name" value="UDP-GLUCOSE 4-EPIMERASE"/>
    <property type="match status" value="1"/>
</dbReference>
<evidence type="ECO:0000259" key="10">
    <source>
        <dbReference type="Pfam" id="PF16363"/>
    </source>
</evidence>
<comment type="similarity">
    <text evidence="4 9">Belongs to the NAD(P)-dependent epimerase/dehydratase family.</text>
</comment>
<keyword evidence="8 9" id="KW-0413">Isomerase</keyword>
<dbReference type="PANTHER" id="PTHR43725:SF47">
    <property type="entry name" value="UDP-GLUCOSE 4-EPIMERASE"/>
    <property type="match status" value="1"/>
</dbReference>
<dbReference type="Gene3D" id="3.40.50.720">
    <property type="entry name" value="NAD(P)-binding Rossmann-like Domain"/>
    <property type="match status" value="1"/>
</dbReference>
<reference evidence="11 12" key="1">
    <citation type="submission" date="2017-05" db="EMBL/GenBank/DDBJ databases">
        <authorList>
            <person name="Varghese N."/>
            <person name="Submissions S."/>
        </authorList>
    </citation>
    <scope>NUCLEOTIDE SEQUENCE [LARGE SCALE GENOMIC DNA]</scope>
    <source>
        <strain evidence="11 12">DSM 15949</strain>
    </source>
</reference>
<evidence type="ECO:0000313" key="12">
    <source>
        <dbReference type="Proteomes" id="UP001157914"/>
    </source>
</evidence>
<comment type="subunit">
    <text evidence="9">Homodimer.</text>
</comment>
<name>A0ABY1PNG4_9HYPH</name>
<dbReference type="SUPFAM" id="SSF51735">
    <property type="entry name" value="NAD(P)-binding Rossmann-fold domains"/>
    <property type="match status" value="1"/>
</dbReference>
<dbReference type="RefSeq" id="WP_155189242.1">
    <property type="nucleotide sequence ID" value="NZ_BAAAEA010000009.1"/>
</dbReference>
<evidence type="ECO:0000256" key="4">
    <source>
        <dbReference type="ARBA" id="ARBA00007637"/>
    </source>
</evidence>
<comment type="catalytic activity">
    <reaction evidence="1 9">
        <text>UDP-alpha-D-glucose = UDP-alpha-D-galactose</text>
        <dbReference type="Rhea" id="RHEA:22168"/>
        <dbReference type="ChEBI" id="CHEBI:58885"/>
        <dbReference type="ChEBI" id="CHEBI:66914"/>
        <dbReference type="EC" id="5.1.3.2"/>
    </reaction>
</comment>
<proteinExistence type="inferred from homology"/>
<dbReference type="InterPro" id="IPR005886">
    <property type="entry name" value="UDP_G4E"/>
</dbReference>
<protein>
    <recommendedName>
        <fullName evidence="6 9">UDP-glucose 4-epimerase</fullName>
        <ecNumber evidence="5 9">5.1.3.2</ecNumber>
    </recommendedName>
</protein>
<comment type="caution">
    <text evidence="11">The sequence shown here is derived from an EMBL/GenBank/DDBJ whole genome shotgun (WGS) entry which is preliminary data.</text>
</comment>
<dbReference type="InterPro" id="IPR016040">
    <property type="entry name" value="NAD(P)-bd_dom"/>
</dbReference>
<evidence type="ECO:0000256" key="5">
    <source>
        <dbReference type="ARBA" id="ARBA00013189"/>
    </source>
</evidence>
<dbReference type="Proteomes" id="UP001157914">
    <property type="component" value="Unassembled WGS sequence"/>
</dbReference>
<evidence type="ECO:0000256" key="2">
    <source>
        <dbReference type="ARBA" id="ARBA00001911"/>
    </source>
</evidence>
<organism evidence="11 12">
    <name type="scientific">Roseibium denhamense</name>
    <dbReference type="NCBI Taxonomy" id="76305"/>
    <lineage>
        <taxon>Bacteria</taxon>
        <taxon>Pseudomonadati</taxon>
        <taxon>Pseudomonadota</taxon>
        <taxon>Alphaproteobacteria</taxon>
        <taxon>Hyphomicrobiales</taxon>
        <taxon>Stappiaceae</taxon>
        <taxon>Roseibium</taxon>
    </lineage>
</organism>
<keyword evidence="12" id="KW-1185">Reference proteome</keyword>
<dbReference type="InterPro" id="IPR036291">
    <property type="entry name" value="NAD(P)-bd_dom_sf"/>
</dbReference>
<evidence type="ECO:0000313" key="11">
    <source>
        <dbReference type="EMBL" id="SMP37352.1"/>
    </source>
</evidence>
<evidence type="ECO:0000256" key="3">
    <source>
        <dbReference type="ARBA" id="ARBA00004947"/>
    </source>
</evidence>
<comment type="pathway">
    <text evidence="3 9">Carbohydrate metabolism; galactose metabolism.</text>
</comment>
<dbReference type="NCBIfam" id="TIGR01179">
    <property type="entry name" value="galE"/>
    <property type="match status" value="1"/>
</dbReference>
<dbReference type="CDD" id="cd05247">
    <property type="entry name" value="UDP_G4E_1_SDR_e"/>
    <property type="match status" value="1"/>
</dbReference>
<dbReference type="NCBIfam" id="NF007956">
    <property type="entry name" value="PRK10675.1"/>
    <property type="match status" value="1"/>
</dbReference>
<comment type="cofactor">
    <cofactor evidence="2 9">
        <name>NAD(+)</name>
        <dbReference type="ChEBI" id="CHEBI:57540"/>
    </cofactor>
</comment>
<dbReference type="Pfam" id="PF16363">
    <property type="entry name" value="GDP_Man_Dehyd"/>
    <property type="match status" value="1"/>
</dbReference>
<gene>
    <name evidence="11" type="ORF">SAMN06265374_0069</name>
</gene>